<dbReference type="Gene3D" id="3.40.190.10">
    <property type="entry name" value="Periplasmic binding protein-like II"/>
    <property type="match status" value="1"/>
</dbReference>
<dbReference type="InterPro" id="IPR030678">
    <property type="entry name" value="Peptide/Ni-bd"/>
</dbReference>
<comment type="caution">
    <text evidence="5">The sequence shown here is derived from an EMBL/GenBank/DDBJ whole genome shotgun (WGS) entry which is preliminary data.</text>
</comment>
<proteinExistence type="inferred from homology"/>
<dbReference type="CDD" id="cd08497">
    <property type="entry name" value="MbnE-like"/>
    <property type="match status" value="1"/>
</dbReference>
<keyword evidence="6" id="KW-1185">Reference proteome</keyword>
<evidence type="ECO:0000256" key="1">
    <source>
        <dbReference type="ARBA" id="ARBA00004418"/>
    </source>
</evidence>
<evidence type="ECO:0000256" key="3">
    <source>
        <dbReference type="ARBA" id="ARBA00022729"/>
    </source>
</evidence>
<comment type="subcellular location">
    <subcellularLocation>
        <location evidence="1">Periplasm</location>
    </subcellularLocation>
</comment>
<dbReference type="Gene3D" id="3.10.105.10">
    <property type="entry name" value="Dipeptide-binding Protein, Domain 3"/>
    <property type="match status" value="1"/>
</dbReference>
<evidence type="ECO:0000313" key="5">
    <source>
        <dbReference type="EMBL" id="TXL74448.1"/>
    </source>
</evidence>
<dbReference type="PANTHER" id="PTHR30290">
    <property type="entry name" value="PERIPLASMIC BINDING COMPONENT OF ABC TRANSPORTER"/>
    <property type="match status" value="1"/>
</dbReference>
<dbReference type="GO" id="GO:0015833">
    <property type="term" value="P:peptide transport"/>
    <property type="evidence" value="ECO:0007669"/>
    <property type="project" value="TreeGrafter"/>
</dbReference>
<dbReference type="GO" id="GO:0030288">
    <property type="term" value="C:outer membrane-bounded periplasmic space"/>
    <property type="evidence" value="ECO:0007669"/>
    <property type="project" value="TreeGrafter"/>
</dbReference>
<gene>
    <name evidence="5" type="ORF">FHP25_16930</name>
</gene>
<feature type="domain" description="Solute-binding protein family 5" evidence="4">
    <location>
        <begin position="111"/>
        <end position="518"/>
    </location>
</feature>
<dbReference type="OrthoDB" id="9803988at2"/>
<comment type="similarity">
    <text evidence="2">Belongs to the bacterial solute-binding protein 5 family.</text>
</comment>
<dbReference type="AlphaFoldDB" id="A0A5C8PKN2"/>
<dbReference type="Pfam" id="PF00496">
    <property type="entry name" value="SBP_bac_5"/>
    <property type="match status" value="1"/>
</dbReference>
<name>A0A5C8PKN2_9HYPH</name>
<dbReference type="SUPFAM" id="SSF53850">
    <property type="entry name" value="Periplasmic binding protein-like II"/>
    <property type="match status" value="1"/>
</dbReference>
<evidence type="ECO:0000256" key="2">
    <source>
        <dbReference type="ARBA" id="ARBA00005695"/>
    </source>
</evidence>
<dbReference type="InterPro" id="IPR039424">
    <property type="entry name" value="SBP_5"/>
</dbReference>
<dbReference type="GO" id="GO:0042884">
    <property type="term" value="P:microcin transport"/>
    <property type="evidence" value="ECO:0007669"/>
    <property type="project" value="TreeGrafter"/>
</dbReference>
<dbReference type="Proteomes" id="UP000321638">
    <property type="component" value="Unassembled WGS sequence"/>
</dbReference>
<dbReference type="PIRSF" id="PIRSF002741">
    <property type="entry name" value="MppA"/>
    <property type="match status" value="1"/>
</dbReference>
<accession>A0A5C8PKN2</accession>
<dbReference type="PANTHER" id="PTHR30290:SF64">
    <property type="entry name" value="ABC TRANSPORTER PERIPLASMIC BINDING PROTEIN"/>
    <property type="match status" value="1"/>
</dbReference>
<evidence type="ECO:0000313" key="6">
    <source>
        <dbReference type="Proteomes" id="UP000321638"/>
    </source>
</evidence>
<keyword evidence="3" id="KW-0732">Signal</keyword>
<dbReference type="RefSeq" id="WP_147848127.1">
    <property type="nucleotide sequence ID" value="NZ_VDUZ01000018.1"/>
</dbReference>
<dbReference type="EMBL" id="VDUZ01000018">
    <property type="protein sequence ID" value="TXL74448.1"/>
    <property type="molecule type" value="Genomic_DNA"/>
</dbReference>
<evidence type="ECO:0000259" key="4">
    <source>
        <dbReference type="Pfam" id="PF00496"/>
    </source>
</evidence>
<dbReference type="InterPro" id="IPR000914">
    <property type="entry name" value="SBP_5_dom"/>
</dbReference>
<dbReference type="GO" id="GO:1904680">
    <property type="term" value="F:peptide transmembrane transporter activity"/>
    <property type="evidence" value="ECO:0007669"/>
    <property type="project" value="TreeGrafter"/>
</dbReference>
<organism evidence="5 6">
    <name type="scientific">Vineibacter terrae</name>
    <dbReference type="NCBI Taxonomy" id="2586908"/>
    <lineage>
        <taxon>Bacteria</taxon>
        <taxon>Pseudomonadati</taxon>
        <taxon>Pseudomonadota</taxon>
        <taxon>Alphaproteobacteria</taxon>
        <taxon>Hyphomicrobiales</taxon>
        <taxon>Vineibacter</taxon>
    </lineage>
</organism>
<reference evidence="5 6" key="1">
    <citation type="submission" date="2019-06" db="EMBL/GenBank/DDBJ databases">
        <title>New taxonomy in bacterial strain CC-CFT640, isolated from vineyard.</title>
        <authorList>
            <person name="Lin S.-Y."/>
            <person name="Tsai C.-F."/>
            <person name="Young C.-C."/>
        </authorList>
    </citation>
    <scope>NUCLEOTIDE SEQUENCE [LARGE SCALE GENOMIC DNA]</scope>
    <source>
        <strain evidence="5 6">CC-CFT640</strain>
    </source>
</reference>
<dbReference type="GO" id="GO:0043190">
    <property type="term" value="C:ATP-binding cassette (ABC) transporter complex"/>
    <property type="evidence" value="ECO:0007669"/>
    <property type="project" value="InterPro"/>
</dbReference>
<protein>
    <submittedName>
        <fullName evidence="5">ABC transporter substrate-binding protein</fullName>
    </submittedName>
</protein>
<sequence length="620" mass="70530">MFLPGIRRRSVLAGLTAAAALPAPSRARAQGKTIVSHGIAIHGEPGYPPDAKHLDYANPDALKGGSIRLAAGGTFDSLNPFILQGTAARGVAGIYEPLLETVYDEVSTEYGQLVETIETPPDRAWVIFTLRANARWHDGKPVTSDDVVFSFNILKEKGQPLYAVYWHDVVAAEALDQRRVKFSFRGGDNHELPVIIGQLTVLPKHWWASRAFDQASLEIPLGSGPYRVESLEAGRFIVMRRVEDYWGKDLWLSRGRYNFDTIRYDYYRDEQVAFEAFKAGDVDYREEFTSRLWATSYDFPAVKSGAVQKVELKHESTLPMQGIGFNLRRAMFTDRRFREAFVHLVDFEWFNKALSWNLFTRIDSYFFNSELAAKGLPSKDELALLEPLRSQLPPELFTKEFKLPVTDGSGNNREGMRRAIALLKEVGWEVRSGKMTNVKNGQQLSFELLLGAPRLERFALPFKEWCGRVGIDVRLRTVDPVQYQKRMDEFDYDATIVIFSQSLSPGNEQREYWGSAAAKTKGSQNLIGIADPAIDKLIEAVIAAPDRPSLVTRSRALDRALLWNYFIVPQYYSTTFWIAYWNKFGRPEKTAKYQPRGIETWWLDPEKEKTLGQTPPERKT</sequence>